<dbReference type="AlphaFoldDB" id="A0A151AQQ6"/>
<dbReference type="EC" id="4.2.2.29" evidence="7"/>
<comment type="similarity">
    <text evidence="7">Belongs to the transglycosylase MltG family.</text>
</comment>
<keyword evidence="2 7" id="KW-0812">Transmembrane</keyword>
<dbReference type="NCBIfam" id="TIGR00247">
    <property type="entry name" value="endolytic transglycosylase MltG"/>
    <property type="match status" value="1"/>
</dbReference>
<dbReference type="Gene3D" id="3.30.1490.480">
    <property type="entry name" value="Endolytic murein transglycosylase"/>
    <property type="match status" value="2"/>
</dbReference>
<evidence type="ECO:0000256" key="6">
    <source>
        <dbReference type="ARBA" id="ARBA00023316"/>
    </source>
</evidence>
<dbReference type="STRING" id="1121305.CLCOL_06090"/>
<keyword evidence="3 7" id="KW-1133">Transmembrane helix</keyword>
<organism evidence="8 9">
    <name type="scientific">Clostridium colicanis DSM 13634</name>
    <dbReference type="NCBI Taxonomy" id="1121305"/>
    <lineage>
        <taxon>Bacteria</taxon>
        <taxon>Bacillati</taxon>
        <taxon>Bacillota</taxon>
        <taxon>Clostridia</taxon>
        <taxon>Eubacteriales</taxon>
        <taxon>Clostridiaceae</taxon>
        <taxon>Clostridium</taxon>
    </lineage>
</organism>
<keyword evidence="5 7" id="KW-0456">Lyase</keyword>
<dbReference type="Proteomes" id="UP000075374">
    <property type="component" value="Unassembled WGS sequence"/>
</dbReference>
<dbReference type="GO" id="GO:0071555">
    <property type="term" value="P:cell wall organization"/>
    <property type="evidence" value="ECO:0007669"/>
    <property type="project" value="UniProtKB-KW"/>
</dbReference>
<evidence type="ECO:0000313" key="9">
    <source>
        <dbReference type="Proteomes" id="UP000075374"/>
    </source>
</evidence>
<dbReference type="PATRIC" id="fig|1121305.3.peg.614"/>
<dbReference type="EMBL" id="LTBB01000002">
    <property type="protein sequence ID" value="KYH29971.1"/>
    <property type="molecule type" value="Genomic_DNA"/>
</dbReference>
<comment type="caution">
    <text evidence="8">The sequence shown here is derived from an EMBL/GenBank/DDBJ whole genome shotgun (WGS) entry which is preliminary data.</text>
</comment>
<accession>A0A151AQQ6</accession>
<reference evidence="8 9" key="1">
    <citation type="submission" date="2016-02" db="EMBL/GenBank/DDBJ databases">
        <title>Genome sequence of Clostridium colicanis DSM 13634.</title>
        <authorList>
            <person name="Poehlein A."/>
            <person name="Daniel R."/>
        </authorList>
    </citation>
    <scope>NUCLEOTIDE SEQUENCE [LARGE SCALE GENOMIC DNA]</scope>
    <source>
        <strain evidence="8 9">DSM 13634</strain>
    </source>
</reference>
<name>A0A151AQQ6_9CLOT</name>
<keyword evidence="1 7" id="KW-1003">Cell membrane</keyword>
<dbReference type="GO" id="GO:0051301">
    <property type="term" value="P:cell division"/>
    <property type="evidence" value="ECO:0007669"/>
    <property type="project" value="UniProtKB-KW"/>
</dbReference>
<dbReference type="RefSeq" id="WP_061857532.1">
    <property type="nucleotide sequence ID" value="NZ_LTBB01000002.1"/>
</dbReference>
<comment type="catalytic activity">
    <reaction evidence="7">
        <text>a peptidoglycan chain = a peptidoglycan chain with N-acetyl-1,6-anhydromuramyl-[peptide] at the reducing end + a peptidoglycan chain with N-acetylglucosamine at the non-reducing end.</text>
        <dbReference type="EC" id="4.2.2.29"/>
    </reaction>
</comment>
<proteinExistence type="inferred from homology"/>
<dbReference type="CDD" id="cd08010">
    <property type="entry name" value="MltG_like"/>
    <property type="match status" value="1"/>
</dbReference>
<feature type="site" description="Important for catalytic activity" evidence="7">
    <location>
        <position position="220"/>
    </location>
</feature>
<dbReference type="GO" id="GO:0008932">
    <property type="term" value="F:lytic endotransglycosylase activity"/>
    <property type="evidence" value="ECO:0007669"/>
    <property type="project" value="UniProtKB-UniRule"/>
</dbReference>
<sequence length="336" mass="38265">MKKLKGIFIVLVVLTLFSLGFYAVKSIRHPFTATTDSISVVVNDGDSLFNVIGNLRSQKLIKNSSIIKLYVKGKKLDTKIKPGEYDVDSDISIEEFVKILNSGSKAKNIVKITIPEGYTIEDIADVLEKNGIITKENFIKSCKEYKLPKYIKSNSKVLYGLEGFLFPDTYELKRGSSGKDIINKMLTRFENIIEDIKNKNRKEISNISEVITLASIIEKEARIDEDRAKIASVINNRLKKDMKLEVDATVLYAIGEHKEKLYYKDLKINSPYNTYKVKGLPPGPICSPGRLSIEAALNPDNTNYIFYVLEDNKKHYFTDNYNDFLKAKKRYKSTIK</sequence>
<evidence type="ECO:0000256" key="3">
    <source>
        <dbReference type="ARBA" id="ARBA00022989"/>
    </source>
</evidence>
<dbReference type="GO" id="GO:0005886">
    <property type="term" value="C:plasma membrane"/>
    <property type="evidence" value="ECO:0007669"/>
    <property type="project" value="UniProtKB-UniRule"/>
</dbReference>
<evidence type="ECO:0000256" key="4">
    <source>
        <dbReference type="ARBA" id="ARBA00023136"/>
    </source>
</evidence>
<evidence type="ECO:0000313" key="8">
    <source>
        <dbReference type="EMBL" id="KYH29971.1"/>
    </source>
</evidence>
<evidence type="ECO:0000256" key="5">
    <source>
        <dbReference type="ARBA" id="ARBA00023239"/>
    </source>
</evidence>
<keyword evidence="4 7" id="KW-0472">Membrane</keyword>
<dbReference type="InterPro" id="IPR003770">
    <property type="entry name" value="MLTG-like"/>
</dbReference>
<keyword evidence="8" id="KW-0131">Cell cycle</keyword>
<keyword evidence="8" id="KW-0132">Cell division</keyword>
<evidence type="ECO:0000256" key="1">
    <source>
        <dbReference type="ARBA" id="ARBA00022475"/>
    </source>
</evidence>
<evidence type="ECO:0000256" key="7">
    <source>
        <dbReference type="HAMAP-Rule" id="MF_02065"/>
    </source>
</evidence>
<dbReference type="PANTHER" id="PTHR30518">
    <property type="entry name" value="ENDOLYTIC MUREIN TRANSGLYCOSYLASE"/>
    <property type="match status" value="1"/>
</dbReference>
<dbReference type="Pfam" id="PF02618">
    <property type="entry name" value="YceG"/>
    <property type="match status" value="1"/>
</dbReference>
<evidence type="ECO:0000256" key="2">
    <source>
        <dbReference type="ARBA" id="ARBA00022692"/>
    </source>
</evidence>
<comment type="function">
    <text evidence="7">Functions as a peptidoglycan terminase that cleaves nascent peptidoglycan strands endolytically to terminate their elongation.</text>
</comment>
<dbReference type="GO" id="GO:0009252">
    <property type="term" value="P:peptidoglycan biosynthetic process"/>
    <property type="evidence" value="ECO:0007669"/>
    <property type="project" value="UniProtKB-UniRule"/>
</dbReference>
<gene>
    <name evidence="8" type="primary">yneA_1</name>
    <name evidence="7" type="synonym">mltG</name>
    <name evidence="8" type="ORF">CLCOL_06090</name>
</gene>
<dbReference type="FunFam" id="3.30.1490.480:FF:000010">
    <property type="entry name" value="Endolytic murein transglycosylase"/>
    <property type="match status" value="1"/>
</dbReference>
<keyword evidence="9" id="KW-1185">Reference proteome</keyword>
<dbReference type="PANTHER" id="PTHR30518:SF2">
    <property type="entry name" value="ENDOLYTIC MUREIN TRANSGLYCOSYLASE"/>
    <property type="match status" value="1"/>
</dbReference>
<dbReference type="HAMAP" id="MF_02065">
    <property type="entry name" value="MltG"/>
    <property type="match status" value="1"/>
</dbReference>
<keyword evidence="6 7" id="KW-0961">Cell wall biogenesis/degradation</keyword>
<protein>
    <recommendedName>
        <fullName evidence="7">Endolytic murein transglycosylase</fullName>
        <ecNumber evidence="7">4.2.2.29</ecNumber>
    </recommendedName>
    <alternativeName>
        <fullName evidence="7">Peptidoglycan lytic transglycosylase</fullName>
    </alternativeName>
    <alternativeName>
        <fullName evidence="7">Peptidoglycan polymerization terminase</fullName>
    </alternativeName>
</protein>